<dbReference type="Gene3D" id="3.30.465.10">
    <property type="match status" value="1"/>
</dbReference>
<dbReference type="GO" id="GO:0071949">
    <property type="term" value="F:FAD binding"/>
    <property type="evidence" value="ECO:0007669"/>
    <property type="project" value="InterPro"/>
</dbReference>
<feature type="domain" description="FAD-binding PCMH-type" evidence="6">
    <location>
        <begin position="46"/>
        <end position="228"/>
    </location>
</feature>
<dbReference type="Proteomes" id="UP001303115">
    <property type="component" value="Unassembled WGS sequence"/>
</dbReference>
<dbReference type="EMBL" id="MU854416">
    <property type="protein sequence ID" value="KAK4038914.1"/>
    <property type="molecule type" value="Genomic_DNA"/>
</dbReference>
<proteinExistence type="inferred from homology"/>
<protein>
    <submittedName>
        <fullName evidence="7">Oxidoreductase</fullName>
    </submittedName>
</protein>
<evidence type="ECO:0000313" key="7">
    <source>
        <dbReference type="EMBL" id="KAK4038914.1"/>
    </source>
</evidence>
<sequence length="495" mass="52477">MTGPQTCSRRGTCCLALLSLLGSKVSFPGSTEYNSSLSSYFSQQETQVLPQCIVSPTSAADVSTVVRALTSTAALLGSSKEKAGCRFAVRSGGHMAMAGAANINGGVTIDLQSANDIDVSSDRATVAVGSGARWGEVYAKLDSLGLSVAGGRAAQVGVGGLTTGGGISYFSPRYGWTCDTVREFEVVLADGSIVKASARENSDLFAALCGGSGNFGVVTRVQLETFEQGLIWGGSVYHATSTIDDQLKAFTSVNSVDNYDKYASLITSFGFAGGQGSAVVNSVVYTKAVENPPVFAGLIKIPSLLNTMRLDSMTNISLEQGSFSPNGKRQLSCVITHESTLPMLEAAYKQWNKSVARVENIADINWSLSLEPLPPAIYKRAKRPNSLGLSDRSRALVVTLLSASWTDATDDAKVQKAAQDLFDGIEKDARALGAYDPFVYLSYAASWQNPIASYGHDSVLKLREVQDKVDPNRVFTHMVPGGFKISDEQDGQRAA</sequence>
<dbReference type="PANTHER" id="PTHR42973">
    <property type="entry name" value="BINDING OXIDOREDUCTASE, PUTATIVE (AFU_ORTHOLOGUE AFUA_1G17690)-RELATED"/>
    <property type="match status" value="1"/>
</dbReference>
<dbReference type="AlphaFoldDB" id="A0AAN6SQ34"/>
<keyword evidence="4" id="KW-0560">Oxidoreductase</keyword>
<feature type="chain" id="PRO_5042843461" evidence="5">
    <location>
        <begin position="27"/>
        <end position="495"/>
    </location>
</feature>
<dbReference type="Pfam" id="PF01565">
    <property type="entry name" value="FAD_binding_4"/>
    <property type="match status" value="1"/>
</dbReference>
<dbReference type="InterPro" id="IPR036318">
    <property type="entry name" value="FAD-bd_PCMH-like_sf"/>
</dbReference>
<dbReference type="InterPro" id="IPR016169">
    <property type="entry name" value="FAD-bd_PCMH_sub2"/>
</dbReference>
<evidence type="ECO:0000256" key="1">
    <source>
        <dbReference type="ARBA" id="ARBA00005466"/>
    </source>
</evidence>
<dbReference type="PROSITE" id="PS51387">
    <property type="entry name" value="FAD_PCMH"/>
    <property type="match status" value="1"/>
</dbReference>
<reference evidence="8" key="1">
    <citation type="journal article" date="2023" name="Mol. Phylogenet. Evol.">
        <title>Genome-scale phylogeny and comparative genomics of the fungal order Sordariales.</title>
        <authorList>
            <person name="Hensen N."/>
            <person name="Bonometti L."/>
            <person name="Westerberg I."/>
            <person name="Brannstrom I.O."/>
            <person name="Guillou S."/>
            <person name="Cros-Aarteil S."/>
            <person name="Calhoun S."/>
            <person name="Haridas S."/>
            <person name="Kuo A."/>
            <person name="Mondo S."/>
            <person name="Pangilinan J."/>
            <person name="Riley R."/>
            <person name="LaButti K."/>
            <person name="Andreopoulos B."/>
            <person name="Lipzen A."/>
            <person name="Chen C."/>
            <person name="Yan M."/>
            <person name="Daum C."/>
            <person name="Ng V."/>
            <person name="Clum A."/>
            <person name="Steindorff A."/>
            <person name="Ohm R.A."/>
            <person name="Martin F."/>
            <person name="Silar P."/>
            <person name="Natvig D.O."/>
            <person name="Lalanne C."/>
            <person name="Gautier V."/>
            <person name="Ament-Velasquez S.L."/>
            <person name="Kruys A."/>
            <person name="Hutchinson M.I."/>
            <person name="Powell A.J."/>
            <person name="Barry K."/>
            <person name="Miller A.N."/>
            <person name="Grigoriev I.V."/>
            <person name="Debuchy R."/>
            <person name="Gladieux P."/>
            <person name="Hiltunen Thoren M."/>
            <person name="Johannesson H."/>
        </authorList>
    </citation>
    <scope>NUCLEOTIDE SEQUENCE [LARGE SCALE GENOMIC DNA]</scope>
    <source>
        <strain evidence="8">CBS 284.82</strain>
    </source>
</reference>
<evidence type="ECO:0000256" key="2">
    <source>
        <dbReference type="ARBA" id="ARBA00022630"/>
    </source>
</evidence>
<dbReference type="SUPFAM" id="SSF56176">
    <property type="entry name" value="FAD-binding/transporter-associated domain-like"/>
    <property type="match status" value="1"/>
</dbReference>
<evidence type="ECO:0000256" key="5">
    <source>
        <dbReference type="SAM" id="SignalP"/>
    </source>
</evidence>
<comment type="caution">
    <text evidence="7">The sequence shown here is derived from an EMBL/GenBank/DDBJ whole genome shotgun (WGS) entry which is preliminary data.</text>
</comment>
<dbReference type="GO" id="GO:0016491">
    <property type="term" value="F:oxidoreductase activity"/>
    <property type="evidence" value="ECO:0007669"/>
    <property type="project" value="UniProtKB-KW"/>
</dbReference>
<dbReference type="InterPro" id="IPR006094">
    <property type="entry name" value="Oxid_FAD_bind_N"/>
</dbReference>
<accession>A0AAN6SQ34</accession>
<evidence type="ECO:0000256" key="3">
    <source>
        <dbReference type="ARBA" id="ARBA00022827"/>
    </source>
</evidence>
<organism evidence="7 8">
    <name type="scientific">Parachaetomium inaequale</name>
    <dbReference type="NCBI Taxonomy" id="2588326"/>
    <lineage>
        <taxon>Eukaryota</taxon>
        <taxon>Fungi</taxon>
        <taxon>Dikarya</taxon>
        <taxon>Ascomycota</taxon>
        <taxon>Pezizomycotina</taxon>
        <taxon>Sordariomycetes</taxon>
        <taxon>Sordariomycetidae</taxon>
        <taxon>Sordariales</taxon>
        <taxon>Chaetomiaceae</taxon>
        <taxon>Parachaetomium</taxon>
    </lineage>
</organism>
<evidence type="ECO:0000259" key="6">
    <source>
        <dbReference type="PROSITE" id="PS51387"/>
    </source>
</evidence>
<keyword evidence="2" id="KW-0285">Flavoprotein</keyword>
<evidence type="ECO:0000313" key="8">
    <source>
        <dbReference type="Proteomes" id="UP001303115"/>
    </source>
</evidence>
<feature type="signal peptide" evidence="5">
    <location>
        <begin position="1"/>
        <end position="26"/>
    </location>
</feature>
<comment type="similarity">
    <text evidence="1">Belongs to the oxygen-dependent FAD-linked oxidoreductase family.</text>
</comment>
<dbReference type="InterPro" id="IPR016166">
    <property type="entry name" value="FAD-bd_PCMH"/>
</dbReference>
<keyword evidence="8" id="KW-1185">Reference proteome</keyword>
<dbReference type="PANTHER" id="PTHR42973:SF22">
    <property type="entry name" value="FAD-BINDING PCMH-TYPE DOMAIN-CONTAINING PROTEIN-RELATED"/>
    <property type="match status" value="1"/>
</dbReference>
<name>A0AAN6SQ34_9PEZI</name>
<keyword evidence="3" id="KW-0274">FAD</keyword>
<gene>
    <name evidence="7" type="ORF">C8A01DRAFT_47553</name>
</gene>
<dbReference type="InterPro" id="IPR050416">
    <property type="entry name" value="FAD-linked_Oxidoreductase"/>
</dbReference>
<keyword evidence="5" id="KW-0732">Signal</keyword>
<evidence type="ECO:0000256" key="4">
    <source>
        <dbReference type="ARBA" id="ARBA00023002"/>
    </source>
</evidence>